<evidence type="ECO:0000256" key="3">
    <source>
        <dbReference type="ARBA" id="ARBA00022723"/>
    </source>
</evidence>
<evidence type="ECO:0000256" key="1">
    <source>
        <dbReference type="ARBA" id="ARBA00022515"/>
    </source>
</evidence>
<evidence type="ECO:0000259" key="12">
    <source>
        <dbReference type="PROSITE" id="PS51192"/>
    </source>
</evidence>
<dbReference type="CDD" id="cd18804">
    <property type="entry name" value="SF2_C_priA"/>
    <property type="match status" value="1"/>
</dbReference>
<comment type="catalytic activity">
    <reaction evidence="11">
        <text>ATP + H2O = ADP + phosphate + H(+)</text>
        <dbReference type="Rhea" id="RHEA:13065"/>
        <dbReference type="ChEBI" id="CHEBI:15377"/>
        <dbReference type="ChEBI" id="CHEBI:15378"/>
        <dbReference type="ChEBI" id="CHEBI:30616"/>
        <dbReference type="ChEBI" id="CHEBI:43474"/>
        <dbReference type="ChEBI" id="CHEBI:456216"/>
        <dbReference type="EC" id="5.6.2.4"/>
    </reaction>
</comment>
<dbReference type="CDD" id="cd17929">
    <property type="entry name" value="DEXHc_priA"/>
    <property type="match status" value="1"/>
</dbReference>
<evidence type="ECO:0000256" key="2">
    <source>
        <dbReference type="ARBA" id="ARBA00022705"/>
    </source>
</evidence>
<dbReference type="InterPro" id="IPR005259">
    <property type="entry name" value="PriA"/>
</dbReference>
<feature type="binding site" evidence="11">
    <location>
        <position position="558"/>
    </location>
    <ligand>
        <name>Zn(2+)</name>
        <dbReference type="ChEBI" id="CHEBI:29105"/>
        <label>2</label>
    </ligand>
</feature>
<keyword evidence="6 11" id="KW-0347">Helicase</keyword>
<comment type="cofactor">
    <cofactor evidence="11">
        <name>Zn(2+)</name>
        <dbReference type="ChEBI" id="CHEBI:29105"/>
    </cofactor>
    <text evidence="11">Binds 2 zinc ions per subunit.</text>
</comment>
<dbReference type="GO" id="GO:0016787">
    <property type="term" value="F:hydrolase activity"/>
    <property type="evidence" value="ECO:0007669"/>
    <property type="project" value="UniProtKB-KW"/>
</dbReference>
<comment type="caution">
    <text evidence="14">The sequence shown here is derived from an EMBL/GenBank/DDBJ whole genome shotgun (WGS) entry which is preliminary data.</text>
</comment>
<dbReference type="InterPro" id="IPR027417">
    <property type="entry name" value="P-loop_NTPase"/>
</dbReference>
<dbReference type="PROSITE" id="PS51194">
    <property type="entry name" value="HELICASE_CTER"/>
    <property type="match status" value="1"/>
</dbReference>
<dbReference type="SUPFAM" id="SSF52540">
    <property type="entry name" value="P-loop containing nucleoside triphosphate hydrolases"/>
    <property type="match status" value="1"/>
</dbReference>
<evidence type="ECO:0000313" key="14">
    <source>
        <dbReference type="EMBL" id="MFG3817550.1"/>
    </source>
</evidence>
<dbReference type="InterPro" id="IPR041222">
    <property type="entry name" value="PriA_3primeBD"/>
</dbReference>
<accession>A0ABW7CBK7</accession>
<comment type="function">
    <text evidence="11">Initiates the restart of stalled replication forks, which reloads the replicative helicase on sites other than the origin of replication. Recognizes and binds to abandoned replication forks and remodels them to uncover a helicase loading site. Promotes assembly of the primosome at these replication forks.</text>
</comment>
<dbReference type="InterPro" id="IPR040498">
    <property type="entry name" value="PriA_CRR"/>
</dbReference>
<dbReference type="Pfam" id="PF18074">
    <property type="entry name" value="PriA_C"/>
    <property type="match status" value="1"/>
</dbReference>
<dbReference type="Pfam" id="PF18319">
    <property type="entry name" value="Zn_ribbon_PriA"/>
    <property type="match status" value="1"/>
</dbReference>
<feature type="binding site" evidence="11">
    <location>
        <position position="530"/>
    </location>
    <ligand>
        <name>Zn(2+)</name>
        <dbReference type="ChEBI" id="CHEBI:29105"/>
        <label>1</label>
    </ligand>
</feature>
<proteinExistence type="inferred from homology"/>
<feature type="domain" description="Helicase ATP-binding" evidence="12">
    <location>
        <begin position="302"/>
        <end position="469"/>
    </location>
</feature>
<keyword evidence="5 11" id="KW-0378">Hydrolase</keyword>
<evidence type="ECO:0000256" key="11">
    <source>
        <dbReference type="HAMAP-Rule" id="MF_00983"/>
    </source>
</evidence>
<feature type="domain" description="Helicase C-terminal" evidence="13">
    <location>
        <begin position="566"/>
        <end position="720"/>
    </location>
</feature>
<organism evidence="14 15">
    <name type="scientific">Limnothrix redekei LRLZ20PSL1</name>
    <dbReference type="NCBI Taxonomy" id="3112953"/>
    <lineage>
        <taxon>Bacteria</taxon>
        <taxon>Bacillati</taxon>
        <taxon>Cyanobacteriota</taxon>
        <taxon>Cyanophyceae</taxon>
        <taxon>Pseudanabaenales</taxon>
        <taxon>Pseudanabaenaceae</taxon>
        <taxon>Limnothrix</taxon>
    </lineage>
</organism>
<keyword evidence="4 11" id="KW-0547">Nucleotide-binding</keyword>
<evidence type="ECO:0000256" key="8">
    <source>
        <dbReference type="ARBA" id="ARBA00022840"/>
    </source>
</evidence>
<dbReference type="InterPro" id="IPR042115">
    <property type="entry name" value="PriA_3primeBD_sf"/>
</dbReference>
<evidence type="ECO:0000256" key="6">
    <source>
        <dbReference type="ARBA" id="ARBA00022806"/>
    </source>
</evidence>
<dbReference type="EMBL" id="JAZAQF010000045">
    <property type="protein sequence ID" value="MFG3817550.1"/>
    <property type="molecule type" value="Genomic_DNA"/>
</dbReference>
<feature type="binding site" evidence="11">
    <location>
        <position position="574"/>
    </location>
    <ligand>
        <name>Zn(2+)</name>
        <dbReference type="ChEBI" id="CHEBI:29105"/>
        <label>1</label>
    </ligand>
</feature>
<comment type="catalytic activity">
    <reaction evidence="11">
        <text>Couples ATP hydrolysis with the unwinding of duplex DNA by translocating in the 3'-5' direction.</text>
        <dbReference type="EC" id="5.6.2.4"/>
    </reaction>
</comment>
<dbReference type="InterPro" id="IPR001650">
    <property type="entry name" value="Helicase_C-like"/>
</dbReference>
<comment type="subunit">
    <text evidence="11">Component of the replication restart primosome.</text>
</comment>
<dbReference type="PANTHER" id="PTHR30580">
    <property type="entry name" value="PRIMOSOMAL PROTEIN N"/>
    <property type="match status" value="1"/>
</dbReference>
<dbReference type="SMART" id="SM00487">
    <property type="entry name" value="DEXDc"/>
    <property type="match status" value="1"/>
</dbReference>
<feature type="binding site" evidence="11">
    <location>
        <position position="536"/>
    </location>
    <ligand>
        <name>Zn(2+)</name>
        <dbReference type="ChEBI" id="CHEBI:29105"/>
        <label>2</label>
    </ligand>
</feature>
<feature type="binding site" evidence="11">
    <location>
        <position position="539"/>
    </location>
    <ligand>
        <name>Zn(2+)</name>
        <dbReference type="ChEBI" id="CHEBI:29105"/>
        <label>2</label>
    </ligand>
</feature>
<dbReference type="Pfam" id="PF00270">
    <property type="entry name" value="DEAD"/>
    <property type="match status" value="1"/>
</dbReference>
<dbReference type="InterPro" id="IPR014001">
    <property type="entry name" value="Helicase_ATP-bd"/>
</dbReference>
<gene>
    <name evidence="11 14" type="primary">priA</name>
    <name evidence="14" type="ORF">VPK24_07865</name>
</gene>
<comment type="similarity">
    <text evidence="11">Belongs to the helicase family. PriA subfamily.</text>
</comment>
<dbReference type="PROSITE" id="PS51192">
    <property type="entry name" value="HELICASE_ATP_BIND_1"/>
    <property type="match status" value="1"/>
</dbReference>
<keyword evidence="7 11" id="KW-0862">Zinc</keyword>
<evidence type="ECO:0000256" key="4">
    <source>
        <dbReference type="ARBA" id="ARBA00022741"/>
    </source>
</evidence>
<evidence type="ECO:0000313" key="15">
    <source>
        <dbReference type="Proteomes" id="UP001604335"/>
    </source>
</evidence>
<keyword evidence="3 11" id="KW-0479">Metal-binding</keyword>
<sequence length="822" mass="90100">MLETELRETPIAPALPELSAAAGYVEVLVDCPGVTEAYTYTIGADQAIGPGDVLTVPFGGRSVGAIALRCWEQLPEAIDPDRLREVEGVVASGLFAPDYWQLLAQVADYYCASLIQVARVALPPGVLGRASRRVRLADPLPAAAAAGVAETLLSPIALRLWQWLRSQSGRDYSWRFLQQKFPGGDRGLRNLVRRGWLISYLESPSAPKPKRQQMAILIGEGEPLTPRQREIVGILQRRGGELLAQELITLGRTSSGTLRSLEEKGWLLLEAREILRGDRHDSGQRDRPKTLTPAQAAALETIHGLEPGQTALLHGVTGSGKTEVYLQAIAPVLARGQSALVLVPEIGLTPQLTDRFRARFGAQVCVYHSGLSDGERYDTWRQMLDGAPQVVIGTRSAVFAPLPNLGLILLDEEHDPSFKQDSPAPCYHARQVAQWRSRLVGCPLVLGSATPSLETWTSQPVYVSLPDRVHGRPLPPVEVVDMRQELRDGNRSIFSRSLQGAITEAIAAGRQVILFVQRRGHSTFVSCRSCGHVMMCPHCDVSLSFHHQRETAQPLLRCHFCGFGQLHPPACPACGSPYLKHFGSGTQRVVRELERQWPDLRILRYDSDTTRTKDAHRILLDRFARGEADLLVGTQMLTKGIDLPQVTLVGAIAADGLLNLSDVRAGERAVQTLLQVAGRAGRGEEPGRVILQTYSPEHPAIGAVANYDYPNFLEQEREMRSALNYPPVGQLILLRLSGLDEAAVGRSAEQVAALLETARGDRAFDLLGPERAQVGRIANRFRWQVLIRIPPEGDRPANLLEVRSACLPGVSLTIDVDPLNFL</sequence>
<dbReference type="HAMAP" id="MF_00983">
    <property type="entry name" value="PriA"/>
    <property type="match status" value="1"/>
</dbReference>
<dbReference type="Proteomes" id="UP001604335">
    <property type="component" value="Unassembled WGS sequence"/>
</dbReference>
<dbReference type="NCBIfam" id="NF004066">
    <property type="entry name" value="PRK05580.1-3"/>
    <property type="match status" value="1"/>
</dbReference>
<evidence type="ECO:0000256" key="9">
    <source>
        <dbReference type="ARBA" id="ARBA00023125"/>
    </source>
</evidence>
<keyword evidence="1 11" id="KW-0639">Primosome</keyword>
<dbReference type="PANTHER" id="PTHR30580:SF0">
    <property type="entry name" value="PRIMOSOMAL PROTEIN N"/>
    <property type="match status" value="1"/>
</dbReference>
<dbReference type="SMART" id="SM00490">
    <property type="entry name" value="HELICc"/>
    <property type="match status" value="1"/>
</dbReference>
<dbReference type="Gene3D" id="3.40.50.300">
    <property type="entry name" value="P-loop containing nucleotide triphosphate hydrolases"/>
    <property type="match status" value="2"/>
</dbReference>
<dbReference type="RefSeq" id="WP_393011956.1">
    <property type="nucleotide sequence ID" value="NZ_JAZAQF010000045.1"/>
</dbReference>
<dbReference type="NCBIfam" id="TIGR00595">
    <property type="entry name" value="priA"/>
    <property type="match status" value="1"/>
</dbReference>
<dbReference type="Gene3D" id="3.40.1440.60">
    <property type="entry name" value="PriA, 3(prime) DNA-binding domain"/>
    <property type="match status" value="1"/>
</dbReference>
<keyword evidence="2 11" id="KW-0235">DNA replication</keyword>
<keyword evidence="9 11" id="KW-0238">DNA-binding</keyword>
<keyword evidence="8 11" id="KW-0067">ATP-binding</keyword>
<evidence type="ECO:0000256" key="5">
    <source>
        <dbReference type="ARBA" id="ARBA00022801"/>
    </source>
</evidence>
<evidence type="ECO:0000256" key="7">
    <source>
        <dbReference type="ARBA" id="ARBA00022833"/>
    </source>
</evidence>
<feature type="binding site" evidence="11">
    <location>
        <position position="527"/>
    </location>
    <ligand>
        <name>Zn(2+)</name>
        <dbReference type="ChEBI" id="CHEBI:29105"/>
        <label>1</label>
    </ligand>
</feature>
<reference evidence="15" key="1">
    <citation type="journal article" date="2024" name="Algal Res.">
        <title>Biochemical, toxicological and genomic investigation of a high-biomass producing Limnothrix strain isolated from Italian shallow drinking water reservoir.</title>
        <authorList>
            <person name="Simonazzi M."/>
            <person name="Shishido T.K."/>
            <person name="Delbaje E."/>
            <person name="Wahlsten M."/>
            <person name="Fewer D.P."/>
            <person name="Sivonen K."/>
            <person name="Pezzolesi L."/>
            <person name="Pistocchi R."/>
        </authorList>
    </citation>
    <scope>NUCLEOTIDE SEQUENCE [LARGE SCALE GENOMIC DNA]</scope>
    <source>
        <strain evidence="15">LRLZ20PSL1</strain>
    </source>
</reference>
<dbReference type="Pfam" id="PF17764">
    <property type="entry name" value="PriA_3primeBD"/>
    <property type="match status" value="1"/>
</dbReference>
<keyword evidence="15" id="KW-1185">Reference proteome</keyword>
<dbReference type="EC" id="5.6.2.4" evidence="11"/>
<dbReference type="InterPro" id="IPR011545">
    <property type="entry name" value="DEAD/DEAH_box_helicase_dom"/>
</dbReference>
<dbReference type="InterPro" id="IPR041236">
    <property type="entry name" value="PriA_C"/>
</dbReference>
<feature type="binding site" evidence="11">
    <location>
        <position position="571"/>
    </location>
    <ligand>
        <name>Zn(2+)</name>
        <dbReference type="ChEBI" id="CHEBI:29105"/>
        <label>1</label>
    </ligand>
</feature>
<name>A0ABW7CBK7_9CYAN</name>
<keyword evidence="10 11" id="KW-0413">Isomerase</keyword>
<evidence type="ECO:0000256" key="10">
    <source>
        <dbReference type="ARBA" id="ARBA00023235"/>
    </source>
</evidence>
<feature type="binding site" evidence="11">
    <location>
        <position position="561"/>
    </location>
    <ligand>
        <name>Zn(2+)</name>
        <dbReference type="ChEBI" id="CHEBI:29105"/>
        <label>2</label>
    </ligand>
</feature>
<protein>
    <recommendedName>
        <fullName evidence="11">Replication restart protein PriA</fullName>
    </recommendedName>
    <alternativeName>
        <fullName evidence="11">ATP-dependent DNA helicase PriA</fullName>
        <ecNumber evidence="11">5.6.2.4</ecNumber>
    </alternativeName>
    <alternativeName>
        <fullName evidence="11">DNA 3'-5' helicase PriA</fullName>
    </alternativeName>
</protein>
<evidence type="ECO:0000259" key="13">
    <source>
        <dbReference type="PROSITE" id="PS51194"/>
    </source>
</evidence>
<dbReference type="Pfam" id="PF00271">
    <property type="entry name" value="Helicase_C"/>
    <property type="match status" value="1"/>
</dbReference>